<feature type="compositionally biased region" description="Basic and acidic residues" evidence="2">
    <location>
        <begin position="557"/>
        <end position="570"/>
    </location>
</feature>
<dbReference type="Gene3D" id="3.40.50.300">
    <property type="entry name" value="P-loop containing nucleotide triphosphate hydrolases"/>
    <property type="match status" value="1"/>
</dbReference>
<feature type="region of interest" description="Disordered" evidence="2">
    <location>
        <begin position="837"/>
        <end position="868"/>
    </location>
</feature>
<feature type="region of interest" description="Disordered" evidence="2">
    <location>
        <begin position="1"/>
        <end position="29"/>
    </location>
</feature>
<reference evidence="5 6" key="1">
    <citation type="journal article" date="2024" name="bioRxiv">
        <title>A reference genome for Trichogramma kaykai: A tiny desert-dwelling parasitoid wasp with competing sex-ratio distorters.</title>
        <authorList>
            <person name="Culotta J."/>
            <person name="Lindsey A.R."/>
        </authorList>
    </citation>
    <scope>NUCLEOTIDE SEQUENCE [LARGE SCALE GENOMIC DNA]</scope>
    <source>
        <strain evidence="5 6">KSX58</strain>
    </source>
</reference>
<feature type="region of interest" description="Disordered" evidence="2">
    <location>
        <begin position="654"/>
        <end position="685"/>
    </location>
</feature>
<gene>
    <name evidence="5" type="ORF">TKK_015519</name>
</gene>
<dbReference type="Proteomes" id="UP001627154">
    <property type="component" value="Unassembled WGS sequence"/>
</dbReference>
<keyword evidence="1" id="KW-0175">Coiled coil</keyword>
<dbReference type="InterPro" id="IPR013899">
    <property type="entry name" value="DUF1771"/>
</dbReference>
<feature type="compositionally biased region" description="Basic and acidic residues" evidence="2">
    <location>
        <begin position="840"/>
        <end position="861"/>
    </location>
</feature>
<feature type="region of interest" description="Disordered" evidence="2">
    <location>
        <begin position="557"/>
        <end position="584"/>
    </location>
</feature>
<feature type="region of interest" description="Disordered" evidence="2">
    <location>
        <begin position="596"/>
        <end position="623"/>
    </location>
</feature>
<feature type="region of interest" description="Disordered" evidence="2">
    <location>
        <begin position="1044"/>
        <end position="1085"/>
    </location>
</feature>
<name>A0ABD2W846_9HYME</name>
<dbReference type="Gene3D" id="3.30.1370.110">
    <property type="match status" value="1"/>
</dbReference>
<dbReference type="SMART" id="SM00463">
    <property type="entry name" value="SMR"/>
    <property type="match status" value="1"/>
</dbReference>
<evidence type="ECO:0000313" key="6">
    <source>
        <dbReference type="Proteomes" id="UP001627154"/>
    </source>
</evidence>
<feature type="compositionally biased region" description="Basic residues" evidence="2">
    <location>
        <begin position="1071"/>
        <end position="1083"/>
    </location>
</feature>
<feature type="compositionally biased region" description="Basic and acidic residues" evidence="2">
    <location>
        <begin position="941"/>
        <end position="957"/>
    </location>
</feature>
<dbReference type="InterPro" id="IPR027417">
    <property type="entry name" value="P-loop_NTPase"/>
</dbReference>
<dbReference type="EMBL" id="JBJJXI010000123">
    <property type="protein sequence ID" value="KAL3389270.1"/>
    <property type="molecule type" value="Genomic_DNA"/>
</dbReference>
<dbReference type="InterPro" id="IPR002625">
    <property type="entry name" value="Smr_dom"/>
</dbReference>
<dbReference type="Gene3D" id="1.10.8.10">
    <property type="entry name" value="DNA helicase RuvA subunit, C-terminal domain"/>
    <property type="match status" value="2"/>
</dbReference>
<evidence type="ECO:0000259" key="3">
    <source>
        <dbReference type="PROSITE" id="PS50828"/>
    </source>
</evidence>
<dbReference type="InterPro" id="IPR036063">
    <property type="entry name" value="Smr_dom_sf"/>
</dbReference>
<evidence type="ECO:0000256" key="2">
    <source>
        <dbReference type="SAM" id="MobiDB-lite"/>
    </source>
</evidence>
<feature type="domain" description="CUE" evidence="4">
    <location>
        <begin position="1311"/>
        <end position="1354"/>
    </location>
</feature>
<feature type="region of interest" description="Disordered" evidence="2">
    <location>
        <begin position="941"/>
        <end position="963"/>
    </location>
</feature>
<dbReference type="Pfam" id="PF01713">
    <property type="entry name" value="Smr"/>
    <property type="match status" value="1"/>
</dbReference>
<evidence type="ECO:0008006" key="7">
    <source>
        <dbReference type="Google" id="ProtNLM"/>
    </source>
</evidence>
<dbReference type="SUPFAM" id="SSF160443">
    <property type="entry name" value="SMR domain-like"/>
    <property type="match status" value="1"/>
</dbReference>
<dbReference type="PROSITE" id="PS50828">
    <property type="entry name" value="SMR"/>
    <property type="match status" value="1"/>
</dbReference>
<evidence type="ECO:0000259" key="4">
    <source>
        <dbReference type="PROSITE" id="PS51140"/>
    </source>
</evidence>
<organism evidence="5 6">
    <name type="scientific">Trichogramma kaykai</name>
    <dbReference type="NCBI Taxonomy" id="54128"/>
    <lineage>
        <taxon>Eukaryota</taxon>
        <taxon>Metazoa</taxon>
        <taxon>Ecdysozoa</taxon>
        <taxon>Arthropoda</taxon>
        <taxon>Hexapoda</taxon>
        <taxon>Insecta</taxon>
        <taxon>Pterygota</taxon>
        <taxon>Neoptera</taxon>
        <taxon>Endopterygota</taxon>
        <taxon>Hymenoptera</taxon>
        <taxon>Apocrita</taxon>
        <taxon>Proctotrupomorpha</taxon>
        <taxon>Chalcidoidea</taxon>
        <taxon>Trichogrammatidae</taxon>
        <taxon>Trichogramma</taxon>
    </lineage>
</organism>
<dbReference type="Pfam" id="PF13671">
    <property type="entry name" value="AAA_33"/>
    <property type="match status" value="1"/>
</dbReference>
<evidence type="ECO:0000256" key="1">
    <source>
        <dbReference type="SAM" id="Coils"/>
    </source>
</evidence>
<dbReference type="PROSITE" id="PS51140">
    <property type="entry name" value="CUE"/>
    <property type="match status" value="1"/>
</dbReference>
<dbReference type="SMART" id="SM01162">
    <property type="entry name" value="DUF1771"/>
    <property type="match status" value="1"/>
</dbReference>
<evidence type="ECO:0000313" key="5">
    <source>
        <dbReference type="EMBL" id="KAL3389270.1"/>
    </source>
</evidence>
<dbReference type="SUPFAM" id="SSF52540">
    <property type="entry name" value="P-loop containing nucleoside triphosphate hydrolases"/>
    <property type="match status" value="1"/>
</dbReference>
<feature type="compositionally biased region" description="Low complexity" evidence="2">
    <location>
        <begin position="664"/>
        <end position="678"/>
    </location>
</feature>
<feature type="domain" description="Smr" evidence="3">
    <location>
        <begin position="1484"/>
        <end position="1563"/>
    </location>
</feature>
<protein>
    <recommendedName>
        <fullName evidence="7">Smr domain-containing protein</fullName>
    </recommendedName>
</protein>
<proteinExistence type="predicted"/>
<comment type="caution">
    <text evidence="5">The sequence shown here is derived from an EMBL/GenBank/DDBJ whole genome shotgun (WGS) entry which is preliminary data.</text>
</comment>
<dbReference type="CDD" id="cd14279">
    <property type="entry name" value="CUE"/>
    <property type="match status" value="2"/>
</dbReference>
<accession>A0ABD2W846</accession>
<feature type="coiled-coil region" evidence="1">
    <location>
        <begin position="110"/>
        <end position="137"/>
    </location>
</feature>
<sequence>MASNNKKFYGKNDNKSSNKNNSNDGNEKRTMSKLREMFPSFETDILTAVGENCNWKLNESIDTLITLSSSDIISNANSNFNKSTMKNNEKSHLMEKIENTCIEESGEPFLNLDEQQLKEQREALQQYERQVELCGLKVQYRSKSEAEEESHSDDDDADVVIEEESSDYLLSSPKEQYRVNACNFFAKTTQCPPMNTFPKAQCVTTPSPPPTNITSSASNFYTVPLEIESSTSSKQNVHQQSSLTVVKTPYSIIASTTSAAKKTPSLAAIKNTIKEPAYHDNIEQLIDEIKTGLKIVIIMRGIPGCGKSYLAQTLIQRTVGLQFKQDCIYSTDDFFTVQGKYKFDASKLSEAHTFNQKKFKEACKKGVSPIIIDNTNTQAWEMQYYAIIGAEYGYKIKTLEPRTSWAKNPRELERRNTHDIPLSKINQMLNRFEANISGERLLRIYGINYQPHNRPPQLRDFPPLELNKRFEKFEKSLNTHKAKKGSKKFSERRLIDNEALNIIAKEYANVDLNPESNESSDNEEFQTASSLGAAFVESTSFKEESLNQRLLGAIGSERIKNRDTSPKDEPILANNNDKPDEDQNVDLMMFPCENSSNRKVSIDDDDDDQWSTTDSEPKSLTVEAGSSELNVLLSPSTKNIDQSCEAKMLLLTASPSSTDDTPESFDASGTSSSPGSSERTSDIDISQYEMCDSGTKDIVNIIKDRNHKTKNENTEQTRSVAVSSLFDYFKNTFQKKEDEKDDVYFLTENDASISYIHNTKKSRKEKFVKEISLANISTNKDEVLSSSESSNDLVDLAEEVVVDQHNSQNQSPISITVVEAIRDAISDLQLVGKNDNVNDNAEKETQHHVFKNDAKDQKEKCQNSSPIDNRNLIDWKDSEFPVSEITLPLHISCPTIEKSVEATTQDKGTYTEPYDFNIAYIGVDHVEDSTYSFLTPHYRDINQNDRRSEQSTEEKTPSKKLKLNKGTMTGTFSLDSAIVADTENRIDELQDKFRDFPRALIQEVYMNLCHQSFDWACDFLSQLPEEQALKYTSCVTEIHRDNIPSEQTYENSERSDSGSSSPIHGTTSVSAKKKRLKGTRNKLHNKEISNLEKEIQNMFILSAESYPEHTKKVKRWKNPKSTINFDADVASSSADTQQIQENYDPSVNSESCFLPTTTFPHPDNTNDMENNLDICSNDEEETIELKLGHEFINILESEFGDSSNPQKLDGLFPVIQIRKSMAQQLYSLWMESMQQQLWSMQEQLDAMIAKDAEYARSLEETEGACALNQTTDQPKDKSPNLKEIMDMEMALAMCTDSNNRHYKKEVPKDMALRVARQTLEEMFPQYDRDMILDIYEAHRRNFEETVAVIEDNCHSKSTLTMADVVKKQKHLINELHKYSKVKPSPATDEDDQATPGYEYNDLLTHEAVMEMAKNSRMEAQRQLQLYKKNNDKAAVAYRSKNGLVASYYSDVAKLHLQKVQSANNAAASMYLAAQVHVQNTENTIDLHYFHVSEAMDALKTFLKRQIDITPPGGERDVFIITGRGSNSLNGCKIRPAVTAALKNKNISFRFPNGNTGMIMATLKKKKIHSTEEFIC</sequence>
<dbReference type="InterPro" id="IPR052772">
    <property type="entry name" value="Endo/PolyKinase_Domain-Protein"/>
</dbReference>
<dbReference type="PANTHER" id="PTHR46535:SF1">
    <property type="entry name" value="NEDD4-BINDING PROTEIN 2"/>
    <property type="match status" value="1"/>
</dbReference>
<dbReference type="InterPro" id="IPR003892">
    <property type="entry name" value="CUE"/>
</dbReference>
<dbReference type="PANTHER" id="PTHR46535">
    <property type="entry name" value="NEDD4-BINDING PROTEIN 2"/>
    <property type="match status" value="1"/>
</dbReference>
<keyword evidence="6" id="KW-1185">Reference proteome</keyword>